<comment type="caution">
    <text evidence="6">The sequence shown here is derived from an EMBL/GenBank/DDBJ whole genome shotgun (WGS) entry which is preliminary data.</text>
</comment>
<evidence type="ECO:0000313" key="7">
    <source>
        <dbReference type="Proteomes" id="UP000295131"/>
    </source>
</evidence>
<evidence type="ECO:0000256" key="3">
    <source>
        <dbReference type="ARBA" id="ARBA00023004"/>
    </source>
</evidence>
<protein>
    <submittedName>
        <fullName evidence="6">C-type cytochrome</fullName>
    </submittedName>
</protein>
<keyword evidence="2 4" id="KW-0479">Metal-binding</keyword>
<dbReference type="EMBL" id="SMSI01000002">
    <property type="protein sequence ID" value="TDH35956.1"/>
    <property type="molecule type" value="Genomic_DNA"/>
</dbReference>
<keyword evidence="1 4" id="KW-0349">Heme</keyword>
<evidence type="ECO:0000256" key="2">
    <source>
        <dbReference type="ARBA" id="ARBA00022723"/>
    </source>
</evidence>
<accession>A0A4R5PK15</accession>
<name>A0A4R5PK15_9HYPH</name>
<gene>
    <name evidence="6" type="ORF">E2A64_11645</name>
</gene>
<dbReference type="PANTHER" id="PTHR30600:SF4">
    <property type="entry name" value="CYTOCHROME C DOMAIN-CONTAINING PROTEIN"/>
    <property type="match status" value="1"/>
</dbReference>
<dbReference type="InterPro" id="IPR009056">
    <property type="entry name" value="Cyt_c-like_dom"/>
</dbReference>
<dbReference type="Proteomes" id="UP000295131">
    <property type="component" value="Unassembled WGS sequence"/>
</dbReference>
<evidence type="ECO:0000313" key="6">
    <source>
        <dbReference type="EMBL" id="TDH35956.1"/>
    </source>
</evidence>
<dbReference type="GO" id="GO:0004130">
    <property type="term" value="F:cytochrome-c peroxidase activity"/>
    <property type="evidence" value="ECO:0007669"/>
    <property type="project" value="TreeGrafter"/>
</dbReference>
<keyword evidence="7" id="KW-1185">Reference proteome</keyword>
<dbReference type="PANTHER" id="PTHR30600">
    <property type="entry name" value="CYTOCHROME C PEROXIDASE-RELATED"/>
    <property type="match status" value="1"/>
</dbReference>
<dbReference type="GO" id="GO:0009055">
    <property type="term" value="F:electron transfer activity"/>
    <property type="evidence" value="ECO:0007669"/>
    <property type="project" value="InterPro"/>
</dbReference>
<feature type="domain" description="Cytochrome c" evidence="5">
    <location>
        <begin position="397"/>
        <end position="529"/>
    </location>
</feature>
<evidence type="ECO:0000256" key="1">
    <source>
        <dbReference type="ARBA" id="ARBA00022617"/>
    </source>
</evidence>
<sequence length="529" mass="57373">MRMPTKADEILKTEKTPAPISLLTAAIVLSSTLMAAAQYGAPELAWPKTMQERGDLIPKDRKRVERIARPTTDFSKPERFETMSGGAATSRKLPNQDAFSQSSANLSFEEEETFKLGNALFRKMWVSSPSSTDASDGLGPLFNARSCQSCHLKDGRGHPPEHSTDATSMFLRLARGPATDEERAAIENFLAPNMPDPVYGGQLQDKAIPGLRAEGKMVISYQDQPFTFPDGTEVTLRKPSYSAADLNYGPLAADTTVSPRVANPMIGMGLLQAIHPADLIANADPNDEDGDGISGRVGLARGTRLDNPVIGRFGWKAQNASIREQGSEAFAGDIGISNPLVPRHAGDCTEAEVECLEAPNGVQERLGDTEAPDPVMELVTFYSENLAVPARRDVGDPEVLRGKEMFYTSGCVACHTPKFVTSRKTGNDAHAFQLIWPYSDMLLHDMGEDLADGQVVGVASGSEWRTAPLWGIGLTETVSGHTFFLHDGRARNLEEAILWHGGEATASRDAYAALDKKDRDALIRFLNSL</sequence>
<dbReference type="SUPFAM" id="SSF46626">
    <property type="entry name" value="Cytochrome c"/>
    <property type="match status" value="1"/>
</dbReference>
<dbReference type="Gene3D" id="1.10.760.10">
    <property type="entry name" value="Cytochrome c-like domain"/>
    <property type="match status" value="1"/>
</dbReference>
<dbReference type="InterPro" id="IPR051395">
    <property type="entry name" value="Cytochrome_c_Peroxidase/MauG"/>
</dbReference>
<proteinExistence type="predicted"/>
<dbReference type="PIRSF" id="PIRSF028099">
    <property type="entry name" value="DUF1111"/>
    <property type="match status" value="1"/>
</dbReference>
<dbReference type="PROSITE" id="PS51007">
    <property type="entry name" value="CYTC"/>
    <property type="match status" value="1"/>
</dbReference>
<dbReference type="GO" id="GO:0020037">
    <property type="term" value="F:heme binding"/>
    <property type="evidence" value="ECO:0007669"/>
    <property type="project" value="InterPro"/>
</dbReference>
<evidence type="ECO:0000256" key="4">
    <source>
        <dbReference type="PROSITE-ProRule" id="PRU00433"/>
    </source>
</evidence>
<dbReference type="GO" id="GO:0046872">
    <property type="term" value="F:metal ion binding"/>
    <property type="evidence" value="ECO:0007669"/>
    <property type="project" value="UniProtKB-KW"/>
</dbReference>
<organism evidence="6 7">
    <name type="scientific">Pseudohoeflea suaedae</name>
    <dbReference type="NCBI Taxonomy" id="877384"/>
    <lineage>
        <taxon>Bacteria</taxon>
        <taxon>Pseudomonadati</taxon>
        <taxon>Pseudomonadota</taxon>
        <taxon>Alphaproteobacteria</taxon>
        <taxon>Hyphomicrobiales</taxon>
        <taxon>Rhizobiaceae</taxon>
        <taxon>Pseudohoeflea</taxon>
    </lineage>
</organism>
<reference evidence="6 7" key="1">
    <citation type="journal article" date="2013" name="Int. J. Syst. Evol. Microbiol.">
        <title>Hoeflea suaedae sp. nov., an endophytic bacterium isolated from the root of the halophyte Suaeda maritima.</title>
        <authorList>
            <person name="Chung E.J."/>
            <person name="Park J.A."/>
            <person name="Pramanik P."/>
            <person name="Bibi F."/>
            <person name="Jeon C.O."/>
            <person name="Chung Y.R."/>
        </authorList>
    </citation>
    <scope>NUCLEOTIDE SEQUENCE [LARGE SCALE GENOMIC DNA]</scope>
    <source>
        <strain evidence="6 7">YC6898</strain>
    </source>
</reference>
<dbReference type="InterPro" id="IPR010538">
    <property type="entry name" value="DHOR"/>
</dbReference>
<keyword evidence="3 4" id="KW-0408">Iron</keyword>
<dbReference type="Pfam" id="PF06537">
    <property type="entry name" value="DHOR"/>
    <property type="match status" value="1"/>
</dbReference>
<dbReference type="AlphaFoldDB" id="A0A4R5PK15"/>
<dbReference type="OrthoDB" id="9805202at2"/>
<dbReference type="InterPro" id="IPR036909">
    <property type="entry name" value="Cyt_c-like_dom_sf"/>
</dbReference>
<evidence type="ECO:0000259" key="5">
    <source>
        <dbReference type="PROSITE" id="PS51007"/>
    </source>
</evidence>